<feature type="chain" id="PRO_5003038969" evidence="2">
    <location>
        <begin position="21"/>
        <end position="186"/>
    </location>
</feature>
<evidence type="ECO:0000256" key="1">
    <source>
        <dbReference type="SAM" id="Phobius"/>
    </source>
</evidence>
<dbReference type="Proteomes" id="UP000006671">
    <property type="component" value="Unassembled WGS sequence"/>
</dbReference>
<keyword evidence="1" id="KW-0812">Transmembrane</keyword>
<dbReference type="OMA" id="YLINTCM"/>
<name>D2W3N7_NAEGR</name>
<dbReference type="OrthoDB" id="10337351at2759"/>
<evidence type="ECO:0000313" key="3">
    <source>
        <dbReference type="EMBL" id="EFC36272.1"/>
    </source>
</evidence>
<dbReference type="GeneID" id="8862040"/>
<keyword evidence="4" id="KW-1185">Reference proteome</keyword>
<evidence type="ECO:0000256" key="2">
    <source>
        <dbReference type="SAM" id="SignalP"/>
    </source>
</evidence>
<gene>
    <name evidence="3" type="ORF">NAEGRDRAFT_76010</name>
</gene>
<dbReference type="RefSeq" id="XP_002669016.1">
    <property type="nucleotide sequence ID" value="XM_002668970.1"/>
</dbReference>
<dbReference type="PROSITE" id="PS51257">
    <property type="entry name" value="PROKAR_LIPOPROTEIN"/>
    <property type="match status" value="1"/>
</dbReference>
<sequence length="186" mass="20272">MKLALFLISLALCVLSVSCAFRTQYMYQGTGCPSEAFYVSTRDLTTTCNATTCAPYNNEENVLSIKWECPTGFPTPVSKSGEIYISTFDDASCSATSKNRYEVYKTNVCIKSSVIFGPSYNSGKYIGCEKFILYTDDACKTEGSTNSLTMNTCGTDKKIYKCGSASGLSVSMMVMLLVAILGMFSF</sequence>
<feature type="transmembrane region" description="Helical" evidence="1">
    <location>
        <begin position="165"/>
        <end position="184"/>
    </location>
</feature>
<evidence type="ECO:0000313" key="4">
    <source>
        <dbReference type="Proteomes" id="UP000006671"/>
    </source>
</evidence>
<reference evidence="3 4" key="1">
    <citation type="journal article" date="2010" name="Cell">
        <title>The genome of Naegleria gruberi illuminates early eukaryotic versatility.</title>
        <authorList>
            <person name="Fritz-Laylin L.K."/>
            <person name="Prochnik S.E."/>
            <person name="Ginger M.L."/>
            <person name="Dacks J.B."/>
            <person name="Carpenter M.L."/>
            <person name="Field M.C."/>
            <person name="Kuo A."/>
            <person name="Paredez A."/>
            <person name="Chapman J."/>
            <person name="Pham J."/>
            <person name="Shu S."/>
            <person name="Neupane R."/>
            <person name="Cipriano M."/>
            <person name="Mancuso J."/>
            <person name="Tu H."/>
            <person name="Salamov A."/>
            <person name="Lindquist E."/>
            <person name="Shapiro H."/>
            <person name="Lucas S."/>
            <person name="Grigoriev I.V."/>
            <person name="Cande W.Z."/>
            <person name="Fulton C."/>
            <person name="Rokhsar D.S."/>
            <person name="Dawson S.C."/>
        </authorList>
    </citation>
    <scope>NUCLEOTIDE SEQUENCE [LARGE SCALE GENOMIC DNA]</scope>
    <source>
        <strain evidence="3 4">NEG-M</strain>
    </source>
</reference>
<keyword evidence="1" id="KW-1133">Transmembrane helix</keyword>
<dbReference type="AlphaFoldDB" id="D2W3N7"/>
<dbReference type="EMBL" id="GG738933">
    <property type="protein sequence ID" value="EFC36272.1"/>
    <property type="molecule type" value="Genomic_DNA"/>
</dbReference>
<dbReference type="KEGG" id="ngr:NAEGRDRAFT_76010"/>
<accession>D2W3N7</accession>
<organism evidence="4">
    <name type="scientific">Naegleria gruberi</name>
    <name type="common">Amoeba</name>
    <dbReference type="NCBI Taxonomy" id="5762"/>
    <lineage>
        <taxon>Eukaryota</taxon>
        <taxon>Discoba</taxon>
        <taxon>Heterolobosea</taxon>
        <taxon>Tetramitia</taxon>
        <taxon>Eutetramitia</taxon>
        <taxon>Vahlkampfiidae</taxon>
        <taxon>Naegleria</taxon>
    </lineage>
</organism>
<feature type="signal peptide" evidence="2">
    <location>
        <begin position="1"/>
        <end position="20"/>
    </location>
</feature>
<dbReference type="InParanoid" id="D2W3N7"/>
<proteinExistence type="predicted"/>
<keyword evidence="1" id="KW-0472">Membrane</keyword>
<keyword evidence="2" id="KW-0732">Signal</keyword>
<dbReference type="VEuPathDB" id="AmoebaDB:NAEGRDRAFT_76010"/>
<protein>
    <submittedName>
        <fullName evidence="3">Predicted protein</fullName>
    </submittedName>
</protein>